<comment type="caution">
    <text evidence="3">The sequence shown here is derived from an EMBL/GenBank/DDBJ whole genome shotgun (WGS) entry which is preliminary data.</text>
</comment>
<evidence type="ECO:0000313" key="4">
    <source>
        <dbReference type="Proteomes" id="UP001473302"/>
    </source>
</evidence>
<dbReference type="InterPro" id="IPR008914">
    <property type="entry name" value="PEBP"/>
</dbReference>
<accession>A0ABP9YXD6</accession>
<evidence type="ECO:0008006" key="5">
    <source>
        <dbReference type="Google" id="ProtNLM"/>
    </source>
</evidence>
<sequence length="363" mass="40328">MKVTFILLSTATTLFAGAVTAFDVQKIKKELLEGKIVPNALDEFEPVTEMRVTYGEKTVIENGIVLKPEHTLIAPRLGFDPKADTEYTMAMVNLDSNAPQVLHWVTTNMNGTGIEERHQFTAYRGPTPPPGAKDHRIVYALFEQEKKNLTIPPLSNRVHFDIKKFAAANNLKLVNAVYMFTQPQDSVKRVQNEMKQNGILNDLFDDLDDIIDDLGGVVDVNLGGSNDEDDYFTDKDDFFNDKNDFFDDDDDDFFDTDDFFKDNRGKNKDKNGGKGKGKGSGNNNNDNDNDNDDDDDDDEGGIHIGIGLGDGIQIGIGGRHTTRVINHPRPTSSRRSRNTHAAQNAVEEQAFIPFSAEASPTPI</sequence>
<protein>
    <recommendedName>
        <fullName evidence="5">PEBP-like protein</fullName>
    </recommendedName>
</protein>
<feature type="compositionally biased region" description="Gly residues" evidence="1">
    <location>
        <begin position="302"/>
        <end position="318"/>
    </location>
</feature>
<feature type="compositionally biased region" description="Acidic residues" evidence="1">
    <location>
        <begin position="287"/>
        <end position="299"/>
    </location>
</feature>
<evidence type="ECO:0000313" key="3">
    <source>
        <dbReference type="EMBL" id="GAA5811530.1"/>
    </source>
</evidence>
<feature type="chain" id="PRO_5047517117" description="PEBP-like protein" evidence="2">
    <location>
        <begin position="22"/>
        <end position="363"/>
    </location>
</feature>
<dbReference type="Gene3D" id="3.90.280.10">
    <property type="entry name" value="PEBP-like"/>
    <property type="match status" value="1"/>
</dbReference>
<name>A0ABP9YXD6_9FUNG</name>
<dbReference type="InterPro" id="IPR035810">
    <property type="entry name" value="PEBP_euk"/>
</dbReference>
<keyword evidence="2" id="KW-0732">Signal</keyword>
<dbReference type="InterPro" id="IPR036610">
    <property type="entry name" value="PEBP-like_sf"/>
</dbReference>
<reference evidence="3 4" key="1">
    <citation type="submission" date="2024-04" db="EMBL/GenBank/DDBJ databases">
        <title>genome sequences of Mucor flavus KT1a and Helicostylum pulchrum KT1b strains isolated from the surface of a dry-aged beef.</title>
        <authorList>
            <person name="Toyotome T."/>
            <person name="Hosono M."/>
            <person name="Torimaru M."/>
            <person name="Fukuda K."/>
            <person name="Mikami N."/>
        </authorList>
    </citation>
    <scope>NUCLEOTIDE SEQUENCE [LARGE SCALE GENOMIC DNA]</scope>
    <source>
        <strain evidence="3 4">KT1a</strain>
    </source>
</reference>
<keyword evidence="4" id="KW-1185">Reference proteome</keyword>
<dbReference type="PANTHER" id="PTHR11362">
    <property type="entry name" value="PHOSPHATIDYLETHANOLAMINE-BINDING PROTEIN"/>
    <property type="match status" value="1"/>
</dbReference>
<dbReference type="PANTHER" id="PTHR11362:SF82">
    <property type="entry name" value="PHOSPHATIDYLETHANOLAMINE-BINDING PROTEIN 4"/>
    <property type="match status" value="1"/>
</dbReference>
<evidence type="ECO:0000256" key="2">
    <source>
        <dbReference type="SAM" id="SignalP"/>
    </source>
</evidence>
<evidence type="ECO:0000256" key="1">
    <source>
        <dbReference type="SAM" id="MobiDB-lite"/>
    </source>
</evidence>
<dbReference type="Pfam" id="PF01161">
    <property type="entry name" value="PBP"/>
    <property type="match status" value="1"/>
</dbReference>
<gene>
    <name evidence="3" type="ORF">MFLAVUS_004967</name>
</gene>
<feature type="signal peptide" evidence="2">
    <location>
        <begin position="1"/>
        <end position="21"/>
    </location>
</feature>
<dbReference type="CDD" id="cd00866">
    <property type="entry name" value="PEBP_euk"/>
    <property type="match status" value="1"/>
</dbReference>
<feature type="region of interest" description="Disordered" evidence="1">
    <location>
        <begin position="264"/>
        <end position="363"/>
    </location>
</feature>
<dbReference type="SUPFAM" id="SSF49777">
    <property type="entry name" value="PEBP-like"/>
    <property type="match status" value="1"/>
</dbReference>
<dbReference type="EMBL" id="BAABUK010000010">
    <property type="protein sequence ID" value="GAA5811530.1"/>
    <property type="molecule type" value="Genomic_DNA"/>
</dbReference>
<dbReference type="Proteomes" id="UP001473302">
    <property type="component" value="Unassembled WGS sequence"/>
</dbReference>
<proteinExistence type="predicted"/>
<organism evidence="3 4">
    <name type="scientific">Mucor flavus</name>
    <dbReference type="NCBI Taxonomy" id="439312"/>
    <lineage>
        <taxon>Eukaryota</taxon>
        <taxon>Fungi</taxon>
        <taxon>Fungi incertae sedis</taxon>
        <taxon>Mucoromycota</taxon>
        <taxon>Mucoromycotina</taxon>
        <taxon>Mucoromycetes</taxon>
        <taxon>Mucorales</taxon>
        <taxon>Mucorineae</taxon>
        <taxon>Mucoraceae</taxon>
        <taxon>Mucor</taxon>
    </lineage>
</organism>